<feature type="transmembrane region" description="Helical" evidence="1">
    <location>
        <begin position="29"/>
        <end position="50"/>
    </location>
</feature>
<protein>
    <recommendedName>
        <fullName evidence="4">HEPN domain-containing protein</fullName>
    </recommendedName>
</protein>
<organism evidence="2 3">
    <name type="scientific">Priestia aryabhattai</name>
    <name type="common">Bacillus aryabhattai</name>
    <dbReference type="NCBI Taxonomy" id="412384"/>
    <lineage>
        <taxon>Bacteria</taxon>
        <taxon>Bacillati</taxon>
        <taxon>Bacillota</taxon>
        <taxon>Bacilli</taxon>
        <taxon>Bacillales</taxon>
        <taxon>Bacillaceae</taxon>
        <taxon>Priestia</taxon>
    </lineage>
</organism>
<evidence type="ECO:0000313" key="2">
    <source>
        <dbReference type="EMBL" id="MDU9693512.1"/>
    </source>
</evidence>
<keyword evidence="1" id="KW-0472">Membrane</keyword>
<keyword evidence="1" id="KW-1133">Transmembrane helix</keyword>
<reference evidence="2" key="2">
    <citation type="submission" date="2022-12" db="EMBL/GenBank/DDBJ databases">
        <authorList>
            <person name="Dechsakulwatana C."/>
            <person name="Rungsihiranrut A."/>
            <person name="Muangchinda C."/>
            <person name="Ningthoujam R."/>
            <person name="Klankeo P."/>
            <person name="Pinyakong O."/>
        </authorList>
    </citation>
    <scope>NUCLEOTIDE SEQUENCE</scope>
    <source>
        <strain evidence="2">TL01-2</strain>
    </source>
</reference>
<dbReference type="EMBL" id="JAPTGD010000002">
    <property type="protein sequence ID" value="MDU9693512.1"/>
    <property type="molecule type" value="Genomic_DNA"/>
</dbReference>
<accession>A0AAX6NCC4</accession>
<comment type="caution">
    <text evidence="2">The sequence shown here is derived from an EMBL/GenBank/DDBJ whole genome shotgun (WGS) entry which is preliminary data.</text>
</comment>
<evidence type="ECO:0008006" key="4">
    <source>
        <dbReference type="Google" id="ProtNLM"/>
    </source>
</evidence>
<gene>
    <name evidence="2" type="ORF">O0Q50_20255</name>
</gene>
<keyword evidence="1" id="KW-0812">Transmembrane</keyword>
<evidence type="ECO:0000313" key="3">
    <source>
        <dbReference type="Proteomes" id="UP001269400"/>
    </source>
</evidence>
<dbReference type="AlphaFoldDB" id="A0AAX6NCC4"/>
<evidence type="ECO:0000256" key="1">
    <source>
        <dbReference type="SAM" id="Phobius"/>
    </source>
</evidence>
<proteinExistence type="predicted"/>
<reference evidence="2" key="1">
    <citation type="journal article" date="2022" name="J Environ Chem Eng">
        <title>Biodegradation of petroleum oil using a constructed nonpathogenic and heavy metal-tolerant bacterial consortium isolated from marine sponges.</title>
        <authorList>
            <person name="Dechsakulwatana C."/>
            <person name="Rungsihiranrut A."/>
            <person name="Muangchinda C."/>
            <person name="Ningthoujam R."/>
            <person name="Klankeo P."/>
            <person name="Pinyakong O."/>
        </authorList>
    </citation>
    <scope>NUCLEOTIDE SEQUENCE</scope>
    <source>
        <strain evidence="2">TL01-2</strain>
    </source>
</reference>
<dbReference type="RefSeq" id="WP_316910738.1">
    <property type="nucleotide sequence ID" value="NZ_JAPTGD010000002.1"/>
</dbReference>
<dbReference type="Proteomes" id="UP001269400">
    <property type="component" value="Unassembled WGS sequence"/>
</dbReference>
<name>A0AAX6NCC4_PRIAR</name>
<sequence length="193" mass="22993">MNRKIKEKWDTAAFELAKQIKKDDKPYPYSYMVLSAATIIEIFYSAIYSVKEDDFPFSTKTQYEKKLKEIKPHQMKSLFVFFLLDYFAFLKFEMHPDFFDTFPLSYEDLVIDFKEAFKGYPSELALLEKTISEFEKPYHSRTFLQRTGLPKQQDDSFLVHTLNELKFELFHQFNKNIARIVNLSNRKAGENNV</sequence>